<keyword evidence="2" id="KW-0812">Transmembrane</keyword>
<dbReference type="Pfam" id="PF10324">
    <property type="entry name" value="7TM_GPCR_Srw"/>
    <property type="match status" value="1"/>
</dbReference>
<name>A0A1I7TY86_9PELO</name>
<dbReference type="SUPFAM" id="SSF81321">
    <property type="entry name" value="Family A G protein-coupled receptor-like"/>
    <property type="match status" value="1"/>
</dbReference>
<feature type="transmembrane region" description="Helical" evidence="2">
    <location>
        <begin position="84"/>
        <end position="103"/>
    </location>
</feature>
<proteinExistence type="predicted"/>
<dbReference type="Proteomes" id="UP000095282">
    <property type="component" value="Unplaced"/>
</dbReference>
<evidence type="ECO:0000256" key="2">
    <source>
        <dbReference type="SAM" id="Phobius"/>
    </source>
</evidence>
<reference evidence="4" key="1">
    <citation type="submission" date="2016-11" db="UniProtKB">
        <authorList>
            <consortium name="WormBaseParasite"/>
        </authorList>
    </citation>
    <scope>IDENTIFICATION</scope>
</reference>
<feature type="transmembrane region" description="Helical" evidence="2">
    <location>
        <begin position="256"/>
        <end position="276"/>
    </location>
</feature>
<feature type="transmembrane region" description="Helical" evidence="2">
    <location>
        <begin position="150"/>
        <end position="168"/>
    </location>
</feature>
<dbReference type="eggNOG" id="ENOG502R2TT">
    <property type="taxonomic scope" value="Eukaryota"/>
</dbReference>
<evidence type="ECO:0000256" key="1">
    <source>
        <dbReference type="SAM" id="MobiDB-lite"/>
    </source>
</evidence>
<accession>A0A1I7TY86</accession>
<evidence type="ECO:0000313" key="3">
    <source>
        <dbReference type="Proteomes" id="UP000095282"/>
    </source>
</evidence>
<feature type="region of interest" description="Disordered" evidence="1">
    <location>
        <begin position="301"/>
        <end position="323"/>
    </location>
</feature>
<dbReference type="STRING" id="1561998.A0A1I7TY86"/>
<dbReference type="Gene3D" id="1.20.1070.10">
    <property type="entry name" value="Rhodopsin 7-helix transmembrane proteins"/>
    <property type="match status" value="1"/>
</dbReference>
<keyword evidence="3" id="KW-1185">Reference proteome</keyword>
<dbReference type="WBParaSite" id="Csp11.Scaffold629.g12991.t2">
    <property type="protein sequence ID" value="Csp11.Scaffold629.g12991.t2"/>
    <property type="gene ID" value="Csp11.Scaffold629.g12991"/>
</dbReference>
<evidence type="ECO:0000313" key="4">
    <source>
        <dbReference type="WBParaSite" id="Csp11.Scaffold629.g12991.t2"/>
    </source>
</evidence>
<dbReference type="AlphaFoldDB" id="A0A1I7TY86"/>
<dbReference type="GO" id="GO:0008528">
    <property type="term" value="F:G protein-coupled peptide receptor activity"/>
    <property type="evidence" value="ECO:0007669"/>
    <property type="project" value="InterPro"/>
</dbReference>
<keyword evidence="2" id="KW-0472">Membrane</keyword>
<dbReference type="InterPro" id="IPR019427">
    <property type="entry name" value="7TM_GPCR_serpentine_rcpt_Srw"/>
</dbReference>
<feature type="transmembrane region" description="Helical" evidence="2">
    <location>
        <begin position="57"/>
        <end position="78"/>
    </location>
</feature>
<dbReference type="PANTHER" id="PTHR47321:SF1">
    <property type="entry name" value="G-PROTEIN COUPLED RECEPTORS FAMILY 1 PROFILE DOMAIN-CONTAINING PROTEIN-RELATED"/>
    <property type="match status" value="1"/>
</dbReference>
<keyword evidence="2" id="KW-1133">Transmembrane helix</keyword>
<sequence>MSTTKKPKTTTTAWFNWDRYLYPYEENFDEDDFVFGRDNIETLEYWGIRVLDVAEQIYEIAVFINLFVNLPHLIILLQKELRTNLVYIIMIGICLCDLAHSIGKIVSIFMKWNIVYTLGKDCLEGFKYYHVVINLVAKTIQITSRRCSGFLALFIAVFRAFSVIFPMSNAVNFLMKAKSGYFIVFLLGLFCSGWGSAYFVQAKIMYSRWSNNTRALVITMAVSLFLCETVYGTVFILDYFVFVDTREQSILEDVDFIAVIFQIINSITHCFVCLLMSSQYRDTVKRLIFWGKEKETKITVPESSAHPTTVQTTKTSNSSRNTF</sequence>
<feature type="transmembrane region" description="Helical" evidence="2">
    <location>
        <begin position="180"/>
        <end position="200"/>
    </location>
</feature>
<dbReference type="PANTHER" id="PTHR47321">
    <property type="entry name" value="SERPENTINE RECEPTOR, CLASS W"/>
    <property type="match status" value="1"/>
</dbReference>
<protein>
    <submittedName>
        <fullName evidence="4">G_PROTEIN_RECEP_F1_2 domain-containing protein</fullName>
    </submittedName>
</protein>
<feature type="transmembrane region" description="Helical" evidence="2">
    <location>
        <begin position="212"/>
        <end position="236"/>
    </location>
</feature>
<organism evidence="3 4">
    <name type="scientific">Caenorhabditis tropicalis</name>
    <dbReference type="NCBI Taxonomy" id="1561998"/>
    <lineage>
        <taxon>Eukaryota</taxon>
        <taxon>Metazoa</taxon>
        <taxon>Ecdysozoa</taxon>
        <taxon>Nematoda</taxon>
        <taxon>Chromadorea</taxon>
        <taxon>Rhabditida</taxon>
        <taxon>Rhabditina</taxon>
        <taxon>Rhabditomorpha</taxon>
        <taxon>Rhabditoidea</taxon>
        <taxon>Rhabditidae</taxon>
        <taxon>Peloderinae</taxon>
        <taxon>Caenorhabditis</taxon>
    </lineage>
</organism>